<sequence>MTIGVIWPTRLICSARSTQHQCRRKQLDSAPRGLAVKTTPKGKLDFHAARVVCANLLLEDLQISLKDASGKDTTWKITVRSIPYYFNRNFDRTLRSFTLLTLARPPALLPLRPSATARTATMP</sequence>
<gene>
    <name evidence="1" type="ORF">METZ01_LOCUS368099</name>
</gene>
<dbReference type="EMBL" id="UINC01132744">
    <property type="protein sequence ID" value="SVD15245.1"/>
    <property type="molecule type" value="Genomic_DNA"/>
</dbReference>
<proteinExistence type="predicted"/>
<protein>
    <submittedName>
        <fullName evidence="1">Uncharacterized protein</fullName>
    </submittedName>
</protein>
<evidence type="ECO:0000313" key="1">
    <source>
        <dbReference type="EMBL" id="SVD15245.1"/>
    </source>
</evidence>
<accession>A0A382T0J3</accession>
<reference evidence="1" key="1">
    <citation type="submission" date="2018-05" db="EMBL/GenBank/DDBJ databases">
        <authorList>
            <person name="Lanie J.A."/>
            <person name="Ng W.-L."/>
            <person name="Kazmierczak K.M."/>
            <person name="Andrzejewski T.M."/>
            <person name="Davidsen T.M."/>
            <person name="Wayne K.J."/>
            <person name="Tettelin H."/>
            <person name="Glass J.I."/>
            <person name="Rusch D."/>
            <person name="Podicherti R."/>
            <person name="Tsui H.-C.T."/>
            <person name="Winkler M.E."/>
        </authorList>
    </citation>
    <scope>NUCLEOTIDE SEQUENCE</scope>
</reference>
<organism evidence="1">
    <name type="scientific">marine metagenome</name>
    <dbReference type="NCBI Taxonomy" id="408172"/>
    <lineage>
        <taxon>unclassified sequences</taxon>
        <taxon>metagenomes</taxon>
        <taxon>ecological metagenomes</taxon>
    </lineage>
</organism>
<name>A0A382T0J3_9ZZZZ</name>
<dbReference type="AlphaFoldDB" id="A0A382T0J3"/>